<dbReference type="InterPro" id="IPR004843">
    <property type="entry name" value="Calcineurin-like_PHP"/>
</dbReference>
<evidence type="ECO:0000256" key="4">
    <source>
        <dbReference type="ARBA" id="ARBA00022801"/>
    </source>
</evidence>
<reference evidence="7 8" key="1">
    <citation type="journal article" date="2007" name="Proc. Natl. Acad. Sci. U.S.A.">
        <title>Genome plasticity of BCG and impact on vaccine efficacy.</title>
        <authorList>
            <person name="Brosch R."/>
            <person name="Gordon S.V."/>
            <person name="Garnier T."/>
            <person name="Eiglmeier K."/>
            <person name="Frigui W."/>
            <person name="Valenti P."/>
            <person name="Dos Santos S."/>
            <person name="Duthoy S."/>
            <person name="Lacroix C."/>
            <person name="Garcia-Pelayo C."/>
            <person name="Inwald J.K."/>
            <person name="Golby P."/>
            <person name="Garcia J.N."/>
            <person name="Hewinson R.G."/>
            <person name="Behr M.A."/>
            <person name="Quail M.A."/>
            <person name="Churcher C."/>
            <person name="Barrell B.G."/>
            <person name="Parkhill J."/>
            <person name="Cole S.T."/>
        </authorList>
    </citation>
    <scope>NUCLEOTIDE SEQUENCE [LARGE SCALE GENOMIC DNA]</scope>
    <source>
        <strain evidence="8">BCG / Pasteur 1173P2</strain>
    </source>
</reference>
<evidence type="ECO:0000313" key="7">
    <source>
        <dbReference type="EMBL" id="CAL71323.1"/>
    </source>
</evidence>
<dbReference type="InterPro" id="IPR041796">
    <property type="entry name" value="Mre11_N"/>
</dbReference>
<dbReference type="InterPro" id="IPR050535">
    <property type="entry name" value="DNA_Repair-Maintenance_Comp"/>
</dbReference>
<dbReference type="AlphaFoldDB" id="A0A0H3M5P0"/>
<dbReference type="EMBL" id="AM408590">
    <property type="protein sequence ID" value="CAL71323.1"/>
    <property type="molecule type" value="Genomic_DNA"/>
</dbReference>
<evidence type="ECO:0000259" key="6">
    <source>
        <dbReference type="Pfam" id="PF00149"/>
    </source>
</evidence>
<protein>
    <recommendedName>
        <fullName evidence="2">Nuclease SbcCD subunit D</fullName>
    </recommendedName>
</protein>
<organism evidence="7 8">
    <name type="scientific">Mycobacterium bovis (strain BCG / Pasteur 1173P2)</name>
    <dbReference type="NCBI Taxonomy" id="410289"/>
    <lineage>
        <taxon>Bacteria</taxon>
        <taxon>Bacillati</taxon>
        <taxon>Actinomycetota</taxon>
        <taxon>Actinomycetes</taxon>
        <taxon>Mycobacteriales</taxon>
        <taxon>Mycobacteriaceae</taxon>
        <taxon>Mycobacterium</taxon>
        <taxon>Mycobacterium tuberculosis complex</taxon>
    </lineage>
</organism>
<accession>A0A0H3M5P0</accession>
<name>A0A0H3M5P0_MYCBP</name>
<dbReference type="PANTHER" id="PTHR30337">
    <property type="entry name" value="COMPONENT OF ATP-DEPENDENT DSDNA EXONUCLEASE"/>
    <property type="match status" value="1"/>
</dbReference>
<dbReference type="InterPro" id="IPR014577">
    <property type="entry name" value="UCP033093_metalloPase"/>
</dbReference>
<dbReference type="PANTHER" id="PTHR30337:SF0">
    <property type="entry name" value="NUCLEASE SBCCD SUBUNIT D"/>
    <property type="match status" value="1"/>
</dbReference>
<dbReference type="CDD" id="cd00840">
    <property type="entry name" value="MPP_Mre11_N"/>
    <property type="match status" value="1"/>
</dbReference>
<dbReference type="Pfam" id="PF00149">
    <property type="entry name" value="Metallophos"/>
    <property type="match status" value="1"/>
</dbReference>
<evidence type="ECO:0000256" key="2">
    <source>
        <dbReference type="ARBA" id="ARBA00013365"/>
    </source>
</evidence>
<keyword evidence="4" id="KW-0378">Hydrolase</keyword>
<evidence type="ECO:0000256" key="1">
    <source>
        <dbReference type="ARBA" id="ARBA00010555"/>
    </source>
</evidence>
<dbReference type="SMR" id="A0A0H3M5P0"/>
<dbReference type="KEGG" id="mbb:BCG_1336"/>
<feature type="domain" description="Calcineurin-like phosphoesterase" evidence="6">
    <location>
        <begin position="35"/>
        <end position="201"/>
    </location>
</feature>
<dbReference type="InterPro" id="IPR029052">
    <property type="entry name" value="Metallo-depent_PP-like"/>
</dbReference>
<keyword evidence="5" id="KW-0269">Exonuclease</keyword>
<sequence>MSPRPGPAGRGPAPCRCADLHSLCVDSHALRRDGMRFLHTADWQLGMTRHFLAGDAQPRYSAARRDAVAGLKALAADVGAEFVVVAGDVFEHNQLAPQIVGQSLEAMRVIGLPVYLLPGNHDPLDASSVYTSTLFRAERPDNVVVLDRAGVHEVRPGVQIVAAPWRSKAPTTDPVAEVLAGLPTDAAIRLLVAHGGVDALDPDHDKPSLIRLAALDDALTRQAIHYVALGDKHSLTQVGSSGRVWYSGAPEVTNFDDVEPDPGHVLVVDIDESDPRHPVTVDARRIGRWRFVTLHHQVDTSRDIADLDLNLDLMTDKDRTVVRLALTGSLTVTDRAALDTCLDKYARLFAWLGLWERHTDLAVIPVDAEFTDLGIGGFAAAAVDELVATARGGDDESAVDAQAALALLLRLADRGAA</sequence>
<dbReference type="Gene3D" id="3.60.21.10">
    <property type="match status" value="1"/>
</dbReference>
<dbReference type="GO" id="GO:0004527">
    <property type="term" value="F:exonuclease activity"/>
    <property type="evidence" value="ECO:0007669"/>
    <property type="project" value="UniProtKB-KW"/>
</dbReference>
<gene>
    <name evidence="7" type="ordered locus">BCG_1336</name>
</gene>
<evidence type="ECO:0000256" key="5">
    <source>
        <dbReference type="ARBA" id="ARBA00022839"/>
    </source>
</evidence>
<comment type="similarity">
    <text evidence="1">Belongs to the SbcD family.</text>
</comment>
<dbReference type="Proteomes" id="UP000001472">
    <property type="component" value="Chromosome"/>
</dbReference>
<dbReference type="HOGENOM" id="CLU_026621_1_0_11"/>
<dbReference type="PIRSF" id="PIRSF033093">
    <property type="entry name" value="UCP_ML1119"/>
    <property type="match status" value="1"/>
</dbReference>
<evidence type="ECO:0000256" key="3">
    <source>
        <dbReference type="ARBA" id="ARBA00022722"/>
    </source>
</evidence>
<dbReference type="SUPFAM" id="SSF56300">
    <property type="entry name" value="Metallo-dependent phosphatases"/>
    <property type="match status" value="1"/>
</dbReference>
<evidence type="ECO:0000313" key="8">
    <source>
        <dbReference type="Proteomes" id="UP000001472"/>
    </source>
</evidence>
<proteinExistence type="inferred from homology"/>
<keyword evidence="3" id="KW-0540">Nuclease</keyword>